<keyword evidence="2" id="KW-1185">Reference proteome</keyword>
<organism evidence="1 2">
    <name type="scientific">Trichonephila clavipes</name>
    <name type="common">Golden silk orbweaver</name>
    <name type="synonym">Nephila clavipes</name>
    <dbReference type="NCBI Taxonomy" id="2585209"/>
    <lineage>
        <taxon>Eukaryota</taxon>
        <taxon>Metazoa</taxon>
        <taxon>Ecdysozoa</taxon>
        <taxon>Arthropoda</taxon>
        <taxon>Chelicerata</taxon>
        <taxon>Arachnida</taxon>
        <taxon>Araneae</taxon>
        <taxon>Araneomorphae</taxon>
        <taxon>Entelegynae</taxon>
        <taxon>Araneoidea</taxon>
        <taxon>Nephilidae</taxon>
        <taxon>Trichonephila</taxon>
    </lineage>
</organism>
<comment type="caution">
    <text evidence="1">The sequence shown here is derived from an EMBL/GenBank/DDBJ whole genome shotgun (WGS) entry which is preliminary data.</text>
</comment>
<reference evidence="1" key="1">
    <citation type="submission" date="2020-08" db="EMBL/GenBank/DDBJ databases">
        <title>Multicomponent nature underlies the extraordinary mechanical properties of spider dragline silk.</title>
        <authorList>
            <person name="Kono N."/>
            <person name="Nakamura H."/>
            <person name="Mori M."/>
            <person name="Yoshida Y."/>
            <person name="Ohtoshi R."/>
            <person name="Malay A.D."/>
            <person name="Moran D.A.P."/>
            <person name="Tomita M."/>
            <person name="Numata K."/>
            <person name="Arakawa K."/>
        </authorList>
    </citation>
    <scope>NUCLEOTIDE SEQUENCE</scope>
</reference>
<sequence length="90" mass="9899">MNVILERPHVRLSKNRVFLVSSSECSHTAKPCAIKRKKFHRCLREGGSWIASALYLILNETGVGQEGGFQESGPIGRLEGESPFLSLIGC</sequence>
<proteinExistence type="predicted"/>
<dbReference type="Proteomes" id="UP000887159">
    <property type="component" value="Unassembled WGS sequence"/>
</dbReference>
<dbReference type="EMBL" id="BMAU01021186">
    <property type="protein sequence ID" value="GFX95383.1"/>
    <property type="molecule type" value="Genomic_DNA"/>
</dbReference>
<gene>
    <name evidence="1" type="ORF">TNCV_3684351</name>
</gene>
<dbReference type="AlphaFoldDB" id="A0A8X6V161"/>
<evidence type="ECO:0000313" key="2">
    <source>
        <dbReference type="Proteomes" id="UP000887159"/>
    </source>
</evidence>
<accession>A0A8X6V161</accession>
<protein>
    <submittedName>
        <fullName evidence="1">Uncharacterized protein</fullName>
    </submittedName>
</protein>
<name>A0A8X6V161_TRICX</name>
<evidence type="ECO:0000313" key="1">
    <source>
        <dbReference type="EMBL" id="GFX95383.1"/>
    </source>
</evidence>